<name>A0A2U1D7Q9_9LACO</name>
<keyword evidence="1" id="KW-0472">Membrane</keyword>
<feature type="transmembrane region" description="Helical" evidence="1">
    <location>
        <begin position="35"/>
        <end position="58"/>
    </location>
</feature>
<dbReference type="RefSeq" id="WP_089938895.1">
    <property type="nucleotide sequence ID" value="NZ_CAKOEX010000005.1"/>
</dbReference>
<comment type="caution">
    <text evidence="3">The sequence shown here is derived from an EMBL/GenBank/DDBJ whole genome shotgun (WGS) entry which is preliminary data.</text>
</comment>
<dbReference type="GO" id="GO:0000270">
    <property type="term" value="P:peptidoglycan metabolic process"/>
    <property type="evidence" value="ECO:0007669"/>
    <property type="project" value="TreeGrafter"/>
</dbReference>
<feature type="domain" description="DUF218" evidence="2">
    <location>
        <begin position="104"/>
        <end position="233"/>
    </location>
</feature>
<feature type="transmembrane region" description="Helical" evidence="1">
    <location>
        <begin position="64"/>
        <end position="86"/>
    </location>
</feature>
<proteinExistence type="predicted"/>
<sequence>MSYLFFLSLPALICDFLWILLAFKIGRQESKNRMSLLLAIFFIVIAFGTCWGTVIAPLGYFERVASLGSIILLNSLFGIFIFLLMFHRFLNEPEPWLKVNQATYYVVLGAYLAHGKQVGPLLGGRITTAMLAAKKNSSLPVVIFSGGQGIDEQLPEGLAMRDFAQEHFAYPAKNLWIEDASHSTQENLLNTLRVIYQYQPDWPGRLVIFTSDYHCLRTWLLARQLNINFVISTSKSSTRNFWQGVGREFIALLNQYRFCLILSLPLIYGVLLLLEAWR</sequence>
<protein>
    <submittedName>
        <fullName evidence="3">Uncharacterized SAM-binding protein YcdF (DUF218 family)</fullName>
    </submittedName>
</protein>
<feature type="transmembrane region" description="Helical" evidence="1">
    <location>
        <begin position="6"/>
        <end position="23"/>
    </location>
</feature>
<keyword evidence="1" id="KW-0812">Transmembrane</keyword>
<dbReference type="AlphaFoldDB" id="A0A2U1D7Q9"/>
<dbReference type="PANTHER" id="PTHR30336">
    <property type="entry name" value="INNER MEMBRANE PROTEIN, PROBABLE PERMEASE"/>
    <property type="match status" value="1"/>
</dbReference>
<dbReference type="InterPro" id="IPR051599">
    <property type="entry name" value="Cell_Envelope_Assoc"/>
</dbReference>
<evidence type="ECO:0000259" key="2">
    <source>
        <dbReference type="Pfam" id="PF02698"/>
    </source>
</evidence>
<reference evidence="3 4" key="1">
    <citation type="submission" date="2018-04" db="EMBL/GenBank/DDBJ databases">
        <title>Genomic Encyclopedia of Type Strains, Phase IV (KMG-IV): sequencing the most valuable type-strain genomes for metagenomic binning, comparative biology and taxonomic classification.</title>
        <authorList>
            <person name="Goeker M."/>
        </authorList>
    </citation>
    <scope>NUCLEOTIDE SEQUENCE [LARGE SCALE GENOMIC DNA]</scope>
    <source>
        <strain evidence="3 4">DSM 28795</strain>
    </source>
</reference>
<dbReference type="GO" id="GO:0043164">
    <property type="term" value="P:Gram-negative-bacterium-type cell wall biogenesis"/>
    <property type="evidence" value="ECO:0007669"/>
    <property type="project" value="TreeGrafter"/>
</dbReference>
<organism evidence="3 4">
    <name type="scientific">Convivina intestini</name>
    <dbReference type="NCBI Taxonomy" id="1505726"/>
    <lineage>
        <taxon>Bacteria</taxon>
        <taxon>Bacillati</taxon>
        <taxon>Bacillota</taxon>
        <taxon>Bacilli</taxon>
        <taxon>Lactobacillales</taxon>
        <taxon>Lactobacillaceae</taxon>
        <taxon>Convivina</taxon>
    </lineage>
</organism>
<evidence type="ECO:0000256" key="1">
    <source>
        <dbReference type="SAM" id="Phobius"/>
    </source>
</evidence>
<keyword evidence="4" id="KW-1185">Reference proteome</keyword>
<dbReference type="Pfam" id="PF02698">
    <property type="entry name" value="DUF218"/>
    <property type="match status" value="1"/>
</dbReference>
<evidence type="ECO:0000313" key="4">
    <source>
        <dbReference type="Proteomes" id="UP000245433"/>
    </source>
</evidence>
<dbReference type="Proteomes" id="UP000245433">
    <property type="component" value="Unassembled WGS sequence"/>
</dbReference>
<dbReference type="InterPro" id="IPR003848">
    <property type="entry name" value="DUF218"/>
</dbReference>
<dbReference type="EMBL" id="QEKT01000006">
    <property type="protein sequence ID" value="PVY83721.1"/>
    <property type="molecule type" value="Genomic_DNA"/>
</dbReference>
<dbReference type="CDD" id="cd06259">
    <property type="entry name" value="YdcF-like"/>
    <property type="match status" value="1"/>
</dbReference>
<dbReference type="OrthoDB" id="9782395at2"/>
<feature type="transmembrane region" description="Helical" evidence="1">
    <location>
        <begin position="256"/>
        <end position="277"/>
    </location>
</feature>
<evidence type="ECO:0000313" key="3">
    <source>
        <dbReference type="EMBL" id="PVY83721.1"/>
    </source>
</evidence>
<accession>A0A2U1D7Q9</accession>
<dbReference type="Gene3D" id="3.40.50.620">
    <property type="entry name" value="HUPs"/>
    <property type="match status" value="1"/>
</dbReference>
<dbReference type="InterPro" id="IPR014729">
    <property type="entry name" value="Rossmann-like_a/b/a_fold"/>
</dbReference>
<gene>
    <name evidence="3" type="ORF">C7384_10632</name>
</gene>
<keyword evidence="1" id="KW-1133">Transmembrane helix</keyword>
<dbReference type="PANTHER" id="PTHR30336:SF4">
    <property type="entry name" value="ENVELOPE BIOGENESIS FACTOR ELYC"/>
    <property type="match status" value="1"/>
</dbReference>
<dbReference type="GO" id="GO:0005886">
    <property type="term" value="C:plasma membrane"/>
    <property type="evidence" value="ECO:0007669"/>
    <property type="project" value="TreeGrafter"/>
</dbReference>